<dbReference type="PROSITE" id="PS50113">
    <property type="entry name" value="PAC"/>
    <property type="match status" value="1"/>
</dbReference>
<evidence type="ECO:0000256" key="5">
    <source>
        <dbReference type="ARBA" id="ARBA00022741"/>
    </source>
</evidence>
<dbReference type="InterPro" id="IPR035965">
    <property type="entry name" value="PAS-like_dom_sf"/>
</dbReference>
<dbReference type="SMART" id="SM00387">
    <property type="entry name" value="HATPase_c"/>
    <property type="match status" value="1"/>
</dbReference>
<dbReference type="Gene3D" id="3.30.565.10">
    <property type="entry name" value="Histidine kinase-like ATPase, C-terminal domain"/>
    <property type="match status" value="1"/>
</dbReference>
<keyword evidence="13" id="KW-1185">Reference proteome</keyword>
<dbReference type="InterPro" id="IPR005467">
    <property type="entry name" value="His_kinase_dom"/>
</dbReference>
<feature type="domain" description="Histidine kinase" evidence="9">
    <location>
        <begin position="237"/>
        <end position="487"/>
    </location>
</feature>
<dbReference type="SUPFAM" id="SSF55874">
    <property type="entry name" value="ATPase domain of HSP90 chaperone/DNA topoisomerase II/histidine kinase"/>
    <property type="match status" value="1"/>
</dbReference>
<dbReference type="Proteomes" id="UP000239209">
    <property type="component" value="Unassembled WGS sequence"/>
</dbReference>
<evidence type="ECO:0000256" key="1">
    <source>
        <dbReference type="ARBA" id="ARBA00000085"/>
    </source>
</evidence>
<evidence type="ECO:0000259" key="11">
    <source>
        <dbReference type="PROSITE" id="PS50113"/>
    </source>
</evidence>
<keyword evidence="4" id="KW-0808">Transferase</keyword>
<evidence type="ECO:0000256" key="4">
    <source>
        <dbReference type="ARBA" id="ARBA00022679"/>
    </source>
</evidence>
<feature type="domain" description="PAS" evidence="10">
    <location>
        <begin position="102"/>
        <end position="154"/>
    </location>
</feature>
<evidence type="ECO:0000313" key="12">
    <source>
        <dbReference type="EMBL" id="PRY32202.1"/>
    </source>
</evidence>
<dbReference type="PROSITE" id="PS50109">
    <property type="entry name" value="HIS_KIN"/>
    <property type="match status" value="1"/>
</dbReference>
<dbReference type="RefSeq" id="WP_158277721.1">
    <property type="nucleotide sequence ID" value="NZ_PVZG01000002.1"/>
</dbReference>
<evidence type="ECO:0000313" key="13">
    <source>
        <dbReference type="Proteomes" id="UP000239209"/>
    </source>
</evidence>
<keyword evidence="5" id="KW-0547">Nucleotide-binding</keyword>
<name>A0A2T0SFL5_9ACTN</name>
<evidence type="ECO:0000259" key="9">
    <source>
        <dbReference type="PROSITE" id="PS50109"/>
    </source>
</evidence>
<dbReference type="Pfam" id="PF00989">
    <property type="entry name" value="PAS"/>
    <property type="match status" value="1"/>
</dbReference>
<sequence length="491" mass="52500">MTDVSAILEAVEATVPAGVALLDDRLRPVRHNAAYAALTGSFPELPAPLLDALETVVRTGEPVAGLRVANGSGQRGTWRADCRPVPGGVCLVLTDVTDLVTAEAFRTALMEDTAEGLYTVDSEGRLTSVNRAACEMLGRSAQDLLGRPAHELTHRPAGGGTHPPGGAPPGPAAMVDEVLVRADGSTFQVVCSVVPLQAGAGSPGTLVTFRDVTEARQADIEAHHDQKLESLGRLSAGLAHEINTPIQFVGDNTRFLADAYRDMWQLLVVYRECMAHELGELAWDERTARARKAEEVADVEYLVAEIPVAVQQTLEGVERVASLVRAMKSFTYKDTAEQSYADLNEAIRTTLTVARNEVKYVADVHLDLAELPEVMCHRGDLNQVFLNLLVNAADALEGRAERGEIRISSRLAGDTVVIRFADNGSGIPAHLQQSIFDPFFTTKGVGKGSGQGLALARAVLDRHGGSIAVESVPGEGTTFTLRLPVNGRREP</sequence>
<dbReference type="NCBIfam" id="TIGR00229">
    <property type="entry name" value="sensory_box"/>
    <property type="match status" value="1"/>
</dbReference>
<dbReference type="InterPro" id="IPR004358">
    <property type="entry name" value="Sig_transdc_His_kin-like_C"/>
</dbReference>
<dbReference type="EC" id="2.7.13.3" evidence="2"/>
<dbReference type="GO" id="GO:0000160">
    <property type="term" value="P:phosphorelay signal transduction system"/>
    <property type="evidence" value="ECO:0007669"/>
    <property type="project" value="UniProtKB-KW"/>
</dbReference>
<dbReference type="Gene3D" id="1.10.287.130">
    <property type="match status" value="1"/>
</dbReference>
<dbReference type="GO" id="GO:0004673">
    <property type="term" value="F:protein histidine kinase activity"/>
    <property type="evidence" value="ECO:0007669"/>
    <property type="project" value="UniProtKB-EC"/>
</dbReference>
<evidence type="ECO:0000256" key="7">
    <source>
        <dbReference type="ARBA" id="ARBA00022840"/>
    </source>
</evidence>
<dbReference type="PANTHER" id="PTHR43065">
    <property type="entry name" value="SENSOR HISTIDINE KINASE"/>
    <property type="match status" value="1"/>
</dbReference>
<gene>
    <name evidence="12" type="ORF">CLV70_102413</name>
</gene>
<evidence type="ECO:0000256" key="2">
    <source>
        <dbReference type="ARBA" id="ARBA00012438"/>
    </source>
</evidence>
<dbReference type="PRINTS" id="PR00344">
    <property type="entry name" value="BCTRLSENSOR"/>
</dbReference>
<dbReference type="GO" id="GO:0006355">
    <property type="term" value="P:regulation of DNA-templated transcription"/>
    <property type="evidence" value="ECO:0007669"/>
    <property type="project" value="InterPro"/>
</dbReference>
<dbReference type="PANTHER" id="PTHR43065:SF46">
    <property type="entry name" value="C4-DICARBOXYLATE TRANSPORT SENSOR PROTEIN DCTB"/>
    <property type="match status" value="1"/>
</dbReference>
<dbReference type="EMBL" id="PVZG01000002">
    <property type="protein sequence ID" value="PRY32202.1"/>
    <property type="molecule type" value="Genomic_DNA"/>
</dbReference>
<accession>A0A2T0SFL5</accession>
<dbReference type="InterPro" id="IPR003594">
    <property type="entry name" value="HATPase_dom"/>
</dbReference>
<dbReference type="Gene3D" id="3.30.450.20">
    <property type="entry name" value="PAS domain"/>
    <property type="match status" value="2"/>
</dbReference>
<reference evidence="12 13" key="1">
    <citation type="submission" date="2018-03" db="EMBL/GenBank/DDBJ databases">
        <title>Genomic Encyclopedia of Archaeal and Bacterial Type Strains, Phase II (KMG-II): from individual species to whole genera.</title>
        <authorList>
            <person name="Goeker M."/>
        </authorList>
    </citation>
    <scope>NUCLEOTIDE SEQUENCE [LARGE SCALE GENOMIC DNA]</scope>
    <source>
        <strain evidence="12 13">DSM 45348</strain>
    </source>
</reference>
<protein>
    <recommendedName>
        <fullName evidence="2">histidine kinase</fullName>
        <ecNumber evidence="2">2.7.13.3</ecNumber>
    </recommendedName>
</protein>
<dbReference type="InterPro" id="IPR013767">
    <property type="entry name" value="PAS_fold"/>
</dbReference>
<keyword evidence="7" id="KW-0067">ATP-binding</keyword>
<keyword evidence="3" id="KW-0597">Phosphoprotein</keyword>
<dbReference type="AlphaFoldDB" id="A0A2T0SFL5"/>
<feature type="domain" description="PAC" evidence="11">
    <location>
        <begin position="173"/>
        <end position="224"/>
    </location>
</feature>
<dbReference type="InterPro" id="IPR036890">
    <property type="entry name" value="HATPase_C_sf"/>
</dbReference>
<dbReference type="GO" id="GO:0005524">
    <property type="term" value="F:ATP binding"/>
    <property type="evidence" value="ECO:0007669"/>
    <property type="project" value="UniProtKB-KW"/>
</dbReference>
<dbReference type="SMART" id="SM00091">
    <property type="entry name" value="PAS"/>
    <property type="match status" value="1"/>
</dbReference>
<dbReference type="OrthoDB" id="9764154at2"/>
<proteinExistence type="predicted"/>
<comment type="catalytic activity">
    <reaction evidence="1">
        <text>ATP + protein L-histidine = ADP + protein N-phospho-L-histidine.</text>
        <dbReference type="EC" id="2.7.13.3"/>
    </reaction>
</comment>
<dbReference type="InterPro" id="IPR000014">
    <property type="entry name" value="PAS"/>
</dbReference>
<evidence type="ECO:0000256" key="3">
    <source>
        <dbReference type="ARBA" id="ARBA00022553"/>
    </source>
</evidence>
<evidence type="ECO:0000256" key="6">
    <source>
        <dbReference type="ARBA" id="ARBA00022777"/>
    </source>
</evidence>
<evidence type="ECO:0000256" key="8">
    <source>
        <dbReference type="ARBA" id="ARBA00023012"/>
    </source>
</evidence>
<dbReference type="InterPro" id="IPR000700">
    <property type="entry name" value="PAS-assoc_C"/>
</dbReference>
<dbReference type="SUPFAM" id="SSF55785">
    <property type="entry name" value="PYP-like sensor domain (PAS domain)"/>
    <property type="match status" value="1"/>
</dbReference>
<keyword evidence="8" id="KW-0902">Two-component regulatory system</keyword>
<dbReference type="Pfam" id="PF02518">
    <property type="entry name" value="HATPase_c"/>
    <property type="match status" value="1"/>
</dbReference>
<evidence type="ECO:0000259" key="10">
    <source>
        <dbReference type="PROSITE" id="PS50112"/>
    </source>
</evidence>
<keyword evidence="6" id="KW-0418">Kinase</keyword>
<comment type="caution">
    <text evidence="12">The sequence shown here is derived from an EMBL/GenBank/DDBJ whole genome shotgun (WGS) entry which is preliminary data.</text>
</comment>
<dbReference type="CDD" id="cd00130">
    <property type="entry name" value="PAS"/>
    <property type="match status" value="1"/>
</dbReference>
<dbReference type="PROSITE" id="PS50112">
    <property type="entry name" value="PAS"/>
    <property type="match status" value="1"/>
</dbReference>
<organism evidence="12 13">
    <name type="scientific">Pseudosporangium ferrugineum</name>
    <dbReference type="NCBI Taxonomy" id="439699"/>
    <lineage>
        <taxon>Bacteria</taxon>
        <taxon>Bacillati</taxon>
        <taxon>Actinomycetota</taxon>
        <taxon>Actinomycetes</taxon>
        <taxon>Micromonosporales</taxon>
        <taxon>Micromonosporaceae</taxon>
        <taxon>Pseudosporangium</taxon>
    </lineage>
</organism>